<gene>
    <name evidence="1" type="ORF">HPB49_016892</name>
</gene>
<dbReference type="Proteomes" id="UP000821865">
    <property type="component" value="Chromosome 6"/>
</dbReference>
<evidence type="ECO:0000313" key="1">
    <source>
        <dbReference type="EMBL" id="KAH7945891.1"/>
    </source>
</evidence>
<protein>
    <submittedName>
        <fullName evidence="1">Uncharacterized protein</fullName>
    </submittedName>
</protein>
<evidence type="ECO:0000313" key="2">
    <source>
        <dbReference type="Proteomes" id="UP000821865"/>
    </source>
</evidence>
<proteinExistence type="predicted"/>
<comment type="caution">
    <text evidence="1">The sequence shown here is derived from an EMBL/GenBank/DDBJ whole genome shotgun (WGS) entry which is preliminary data.</text>
</comment>
<sequence length="342" mass="37781">MMVREASREKYPLSRERVQQPSRRQRSDDQARAASPSPLVFGLAHFVRSNAQIRGRVLRPPARRTTSPELREDQEATLRRGSMDPPQEEREDMSPGEEALAAAGKRCVSTQSQWPLPTAEPATCHRCQSEMPAGGEGARTDGGREQQQQQRRDAAGDASDSSTEDTSETSDTSSKVTSMLEGDARCYGDFLNEEAWLDRMLEQLGLPRPYYNEGPVSVSATAAAAAAAAPSAGAVATVAAGGEHHGASSEPEKELAELSAEEYYHKELRDVLWTIVSLKLDDMRVATSQMRAAWKSYVRNSKIVDDLIQNKDRAVRQLKEQLAQLRLENKSLRERICEGPQS</sequence>
<keyword evidence="2" id="KW-1185">Reference proteome</keyword>
<organism evidence="1 2">
    <name type="scientific">Dermacentor silvarum</name>
    <name type="common">Tick</name>
    <dbReference type="NCBI Taxonomy" id="543639"/>
    <lineage>
        <taxon>Eukaryota</taxon>
        <taxon>Metazoa</taxon>
        <taxon>Ecdysozoa</taxon>
        <taxon>Arthropoda</taxon>
        <taxon>Chelicerata</taxon>
        <taxon>Arachnida</taxon>
        <taxon>Acari</taxon>
        <taxon>Parasitiformes</taxon>
        <taxon>Ixodida</taxon>
        <taxon>Ixodoidea</taxon>
        <taxon>Ixodidae</taxon>
        <taxon>Rhipicephalinae</taxon>
        <taxon>Dermacentor</taxon>
    </lineage>
</organism>
<name>A0ACB8CM24_DERSI</name>
<reference evidence="1" key="1">
    <citation type="submission" date="2020-05" db="EMBL/GenBank/DDBJ databases">
        <title>Large-scale comparative analyses of tick genomes elucidate their genetic diversity and vector capacities.</title>
        <authorList>
            <person name="Jia N."/>
            <person name="Wang J."/>
            <person name="Shi W."/>
            <person name="Du L."/>
            <person name="Sun Y."/>
            <person name="Zhan W."/>
            <person name="Jiang J."/>
            <person name="Wang Q."/>
            <person name="Zhang B."/>
            <person name="Ji P."/>
            <person name="Sakyi L.B."/>
            <person name="Cui X."/>
            <person name="Yuan T."/>
            <person name="Jiang B."/>
            <person name="Yang W."/>
            <person name="Lam T.T.-Y."/>
            <person name="Chang Q."/>
            <person name="Ding S."/>
            <person name="Wang X."/>
            <person name="Zhu J."/>
            <person name="Ruan X."/>
            <person name="Zhao L."/>
            <person name="Wei J."/>
            <person name="Que T."/>
            <person name="Du C."/>
            <person name="Cheng J."/>
            <person name="Dai P."/>
            <person name="Han X."/>
            <person name="Huang E."/>
            <person name="Gao Y."/>
            <person name="Liu J."/>
            <person name="Shao H."/>
            <person name="Ye R."/>
            <person name="Li L."/>
            <person name="Wei W."/>
            <person name="Wang X."/>
            <person name="Wang C."/>
            <person name="Yang T."/>
            <person name="Huo Q."/>
            <person name="Li W."/>
            <person name="Guo W."/>
            <person name="Chen H."/>
            <person name="Zhou L."/>
            <person name="Ni X."/>
            <person name="Tian J."/>
            <person name="Zhou Y."/>
            <person name="Sheng Y."/>
            <person name="Liu T."/>
            <person name="Pan Y."/>
            <person name="Xia L."/>
            <person name="Li J."/>
            <person name="Zhao F."/>
            <person name="Cao W."/>
        </authorList>
    </citation>
    <scope>NUCLEOTIDE SEQUENCE</scope>
    <source>
        <strain evidence="1">Dsil-2018</strain>
    </source>
</reference>
<accession>A0ACB8CM24</accession>
<dbReference type="EMBL" id="CM023475">
    <property type="protein sequence ID" value="KAH7945891.1"/>
    <property type="molecule type" value="Genomic_DNA"/>
</dbReference>